<dbReference type="SFLD" id="SFLDS00019">
    <property type="entry name" value="Glutathione_Transferase_(cytos"/>
    <property type="match status" value="1"/>
</dbReference>
<protein>
    <recommendedName>
        <fullName evidence="2">glutathione transferase</fullName>
        <ecNumber evidence="2">2.5.1.18</ecNumber>
    </recommendedName>
</protein>
<dbReference type="Pfam" id="PF13409">
    <property type="entry name" value="GST_N_2"/>
    <property type="match status" value="1"/>
</dbReference>
<proteinExistence type="inferred from homology"/>
<keyword evidence="3" id="KW-0808">Transferase</keyword>
<dbReference type="GO" id="GO:0005737">
    <property type="term" value="C:cytoplasm"/>
    <property type="evidence" value="ECO:0007669"/>
    <property type="project" value="UniProtKB-ARBA"/>
</dbReference>
<sequence>MLVVHHLQRSQSERVVWLCEELGIPYELKVYRRDSATLSAPPEFSALHPAATAPTVQDGPLTLPESSAILEYIVQKYAPDSRLKPSSSDPNFAEHTYWYHYAIGSMQGFISTPIFLRLAGVDAANPVAQGLDQRMEKGLKLVDERLKETNAYLAGGELTLADIYMVFSVTTLRLFNPFALTAYPGIMAWVKRIAERPGYKKFIEKAEQGEHRGVVPTIMEEAPASMFSAM</sequence>
<dbReference type="Gene3D" id="3.40.30.10">
    <property type="entry name" value="Glutaredoxin"/>
    <property type="match status" value="1"/>
</dbReference>
<comment type="caution">
    <text evidence="7">The sequence shown here is derived from an EMBL/GenBank/DDBJ whole genome shotgun (WGS) entry which is preliminary data.</text>
</comment>
<organism evidence="7 8">
    <name type="scientific">Roridomyces roridus</name>
    <dbReference type="NCBI Taxonomy" id="1738132"/>
    <lineage>
        <taxon>Eukaryota</taxon>
        <taxon>Fungi</taxon>
        <taxon>Dikarya</taxon>
        <taxon>Basidiomycota</taxon>
        <taxon>Agaricomycotina</taxon>
        <taxon>Agaricomycetes</taxon>
        <taxon>Agaricomycetidae</taxon>
        <taxon>Agaricales</taxon>
        <taxon>Marasmiineae</taxon>
        <taxon>Mycenaceae</taxon>
        <taxon>Roridomyces</taxon>
    </lineage>
</organism>
<dbReference type="PANTHER" id="PTHR44051">
    <property type="entry name" value="GLUTATHIONE S-TRANSFERASE-RELATED"/>
    <property type="match status" value="1"/>
</dbReference>
<dbReference type="PROSITE" id="PS50404">
    <property type="entry name" value="GST_NTER"/>
    <property type="match status" value="1"/>
</dbReference>
<dbReference type="InterPro" id="IPR010987">
    <property type="entry name" value="Glutathione-S-Trfase_C-like"/>
</dbReference>
<evidence type="ECO:0000256" key="4">
    <source>
        <dbReference type="ARBA" id="ARBA00047960"/>
    </source>
</evidence>
<dbReference type="InterPro" id="IPR036249">
    <property type="entry name" value="Thioredoxin-like_sf"/>
</dbReference>
<comment type="catalytic activity">
    <reaction evidence="4">
        <text>RX + glutathione = an S-substituted glutathione + a halide anion + H(+)</text>
        <dbReference type="Rhea" id="RHEA:16437"/>
        <dbReference type="ChEBI" id="CHEBI:15378"/>
        <dbReference type="ChEBI" id="CHEBI:16042"/>
        <dbReference type="ChEBI" id="CHEBI:17792"/>
        <dbReference type="ChEBI" id="CHEBI:57925"/>
        <dbReference type="ChEBI" id="CHEBI:90779"/>
        <dbReference type="EC" id="2.5.1.18"/>
    </reaction>
</comment>
<dbReference type="InterPro" id="IPR036282">
    <property type="entry name" value="Glutathione-S-Trfase_C_sf"/>
</dbReference>
<comment type="similarity">
    <text evidence="1">Belongs to the GST superfamily.</text>
</comment>
<dbReference type="SUPFAM" id="SSF47616">
    <property type="entry name" value="GST C-terminal domain-like"/>
    <property type="match status" value="1"/>
</dbReference>
<feature type="domain" description="GST C-terminal" evidence="6">
    <location>
        <begin position="91"/>
        <end position="217"/>
    </location>
</feature>
<dbReference type="GO" id="GO:0004602">
    <property type="term" value="F:glutathione peroxidase activity"/>
    <property type="evidence" value="ECO:0007669"/>
    <property type="project" value="UniProtKB-ARBA"/>
</dbReference>
<evidence type="ECO:0000256" key="2">
    <source>
        <dbReference type="ARBA" id="ARBA00012452"/>
    </source>
</evidence>
<feature type="domain" description="GST N-terminal" evidence="5">
    <location>
        <begin position="1"/>
        <end position="81"/>
    </location>
</feature>
<evidence type="ECO:0000256" key="3">
    <source>
        <dbReference type="ARBA" id="ARBA00022679"/>
    </source>
</evidence>
<dbReference type="CDD" id="cd03046">
    <property type="entry name" value="GST_N_GTT1_like"/>
    <property type="match status" value="1"/>
</dbReference>
<dbReference type="PROSITE" id="PS50405">
    <property type="entry name" value="GST_CTER"/>
    <property type="match status" value="1"/>
</dbReference>
<evidence type="ECO:0000259" key="5">
    <source>
        <dbReference type="PROSITE" id="PS50404"/>
    </source>
</evidence>
<evidence type="ECO:0000313" key="7">
    <source>
        <dbReference type="EMBL" id="KAJ7648025.1"/>
    </source>
</evidence>
<keyword evidence="8" id="KW-1185">Reference proteome</keyword>
<dbReference type="FunFam" id="3.40.30.10:FF:000156">
    <property type="entry name" value="Glutathione S-transferase 1"/>
    <property type="match status" value="1"/>
</dbReference>
<dbReference type="SUPFAM" id="SSF52833">
    <property type="entry name" value="Thioredoxin-like"/>
    <property type="match status" value="1"/>
</dbReference>
<gene>
    <name evidence="7" type="ORF">FB45DRAFT_998876</name>
</gene>
<dbReference type="Gene3D" id="1.20.1050.10">
    <property type="match status" value="1"/>
</dbReference>
<evidence type="ECO:0000259" key="6">
    <source>
        <dbReference type="PROSITE" id="PS50405"/>
    </source>
</evidence>
<dbReference type="PANTHER" id="PTHR44051:SF9">
    <property type="entry name" value="GLUTATHIONE S-TRANSFERASE 1"/>
    <property type="match status" value="1"/>
</dbReference>
<reference evidence="7" key="1">
    <citation type="submission" date="2023-03" db="EMBL/GenBank/DDBJ databases">
        <title>Massive genome expansion in bonnet fungi (Mycena s.s.) driven by repeated elements and novel gene families across ecological guilds.</title>
        <authorList>
            <consortium name="Lawrence Berkeley National Laboratory"/>
            <person name="Harder C.B."/>
            <person name="Miyauchi S."/>
            <person name="Viragh M."/>
            <person name="Kuo A."/>
            <person name="Thoen E."/>
            <person name="Andreopoulos B."/>
            <person name="Lu D."/>
            <person name="Skrede I."/>
            <person name="Drula E."/>
            <person name="Henrissat B."/>
            <person name="Morin E."/>
            <person name="Kohler A."/>
            <person name="Barry K."/>
            <person name="LaButti K."/>
            <person name="Morin E."/>
            <person name="Salamov A."/>
            <person name="Lipzen A."/>
            <person name="Mereny Z."/>
            <person name="Hegedus B."/>
            <person name="Baldrian P."/>
            <person name="Stursova M."/>
            <person name="Weitz H."/>
            <person name="Taylor A."/>
            <person name="Grigoriev I.V."/>
            <person name="Nagy L.G."/>
            <person name="Martin F."/>
            <person name="Kauserud H."/>
        </authorList>
    </citation>
    <scope>NUCLEOTIDE SEQUENCE</scope>
    <source>
        <strain evidence="7">9284</strain>
    </source>
</reference>
<evidence type="ECO:0000313" key="8">
    <source>
        <dbReference type="Proteomes" id="UP001221142"/>
    </source>
</evidence>
<dbReference type="SFLD" id="SFLDG01150">
    <property type="entry name" value="Main.1:_Beta-like"/>
    <property type="match status" value="1"/>
</dbReference>
<dbReference type="Proteomes" id="UP001221142">
    <property type="component" value="Unassembled WGS sequence"/>
</dbReference>
<dbReference type="EC" id="2.5.1.18" evidence="2"/>
<dbReference type="Pfam" id="PF00043">
    <property type="entry name" value="GST_C"/>
    <property type="match status" value="1"/>
</dbReference>
<name>A0AAD7CGK9_9AGAR</name>
<accession>A0AAD7CGK9</accession>
<dbReference type="InterPro" id="IPR004046">
    <property type="entry name" value="GST_C"/>
</dbReference>
<dbReference type="AlphaFoldDB" id="A0AAD7CGK9"/>
<dbReference type="InterPro" id="IPR004045">
    <property type="entry name" value="Glutathione_S-Trfase_N"/>
</dbReference>
<dbReference type="InterPro" id="IPR040079">
    <property type="entry name" value="Glutathione_S-Trfase"/>
</dbReference>
<evidence type="ECO:0000256" key="1">
    <source>
        <dbReference type="ARBA" id="ARBA00007409"/>
    </source>
</evidence>
<dbReference type="SFLD" id="SFLDG00358">
    <property type="entry name" value="Main_(cytGST)"/>
    <property type="match status" value="1"/>
</dbReference>
<dbReference type="EMBL" id="JARKIF010000002">
    <property type="protein sequence ID" value="KAJ7648025.1"/>
    <property type="molecule type" value="Genomic_DNA"/>
</dbReference>
<dbReference type="GO" id="GO:0004364">
    <property type="term" value="F:glutathione transferase activity"/>
    <property type="evidence" value="ECO:0007669"/>
    <property type="project" value="UniProtKB-EC"/>
</dbReference>